<keyword evidence="4" id="KW-0804">Transcription</keyword>
<dbReference type="GO" id="GO:0043565">
    <property type="term" value="F:sequence-specific DNA binding"/>
    <property type="evidence" value="ECO:0007669"/>
    <property type="project" value="InterPro"/>
</dbReference>
<dbReference type="InterPro" id="IPR036576">
    <property type="entry name" value="WRKY_dom_sf"/>
</dbReference>
<comment type="caution">
    <text evidence="9">The sequence shown here is derived from an EMBL/GenBank/DDBJ whole genome shotgun (WGS) entry which is preliminary data.</text>
</comment>
<dbReference type="PANTHER" id="PTHR31429">
    <property type="entry name" value="WRKY TRANSCRIPTION FACTOR 36-RELATED"/>
    <property type="match status" value="1"/>
</dbReference>
<keyword evidence="3 9" id="KW-0238">DNA-binding</keyword>
<keyword evidence="6" id="KW-0175">Coiled coil</keyword>
<gene>
    <name evidence="9" type="ORF">HKW66_Vig0005490</name>
</gene>
<feature type="region of interest" description="Disordered" evidence="7">
    <location>
        <begin position="212"/>
        <end position="231"/>
    </location>
</feature>
<dbReference type="GO" id="GO:0003700">
    <property type="term" value="F:DNA-binding transcription factor activity"/>
    <property type="evidence" value="ECO:0007669"/>
    <property type="project" value="InterPro"/>
</dbReference>
<feature type="region of interest" description="Disordered" evidence="7">
    <location>
        <begin position="429"/>
        <end position="449"/>
    </location>
</feature>
<evidence type="ECO:0000256" key="4">
    <source>
        <dbReference type="ARBA" id="ARBA00023163"/>
    </source>
</evidence>
<dbReference type="AlphaFoldDB" id="A0A8T0LD33"/>
<keyword evidence="2" id="KW-0805">Transcription regulation</keyword>
<dbReference type="InterPro" id="IPR044810">
    <property type="entry name" value="WRKY_plant"/>
</dbReference>
<dbReference type="EMBL" id="JABFOF010000001">
    <property type="protein sequence ID" value="KAG2409884.1"/>
    <property type="molecule type" value="Genomic_DNA"/>
</dbReference>
<accession>A0A8T0LD33</accession>
<organism evidence="9 10">
    <name type="scientific">Phaseolus angularis</name>
    <name type="common">Azuki bean</name>
    <name type="synonym">Vigna angularis</name>
    <dbReference type="NCBI Taxonomy" id="3914"/>
    <lineage>
        <taxon>Eukaryota</taxon>
        <taxon>Viridiplantae</taxon>
        <taxon>Streptophyta</taxon>
        <taxon>Embryophyta</taxon>
        <taxon>Tracheophyta</taxon>
        <taxon>Spermatophyta</taxon>
        <taxon>Magnoliopsida</taxon>
        <taxon>eudicotyledons</taxon>
        <taxon>Gunneridae</taxon>
        <taxon>Pentapetalae</taxon>
        <taxon>rosids</taxon>
        <taxon>fabids</taxon>
        <taxon>Fabales</taxon>
        <taxon>Fabaceae</taxon>
        <taxon>Papilionoideae</taxon>
        <taxon>50 kb inversion clade</taxon>
        <taxon>NPAAA clade</taxon>
        <taxon>indigoferoid/millettioid clade</taxon>
        <taxon>Phaseoleae</taxon>
        <taxon>Vigna</taxon>
    </lineage>
</organism>
<dbReference type="InterPro" id="IPR003657">
    <property type="entry name" value="WRKY_dom"/>
</dbReference>
<reference evidence="9 10" key="1">
    <citation type="submission" date="2020-05" db="EMBL/GenBank/DDBJ databases">
        <title>Vigna angularis (adzuki bean) Var. LongXiaoDou No. 4 denovo assembly.</title>
        <authorList>
            <person name="Xiang H."/>
        </authorList>
    </citation>
    <scope>NUCLEOTIDE SEQUENCE [LARGE SCALE GENOMIC DNA]</scope>
    <source>
        <tissue evidence="9">Leaf</tissue>
    </source>
</reference>
<sequence>MGRSQNPTNMEIDLSLKIDADDEQKPQLDEQVKEYNHEQKMPQILDHNKEEVPEAAAGEIEDDASVVQTSFQDNTKTKELSVLQMEMESMKEENKVLRKVVEQTMKDYYDLQMKFSAIQENNKRKDHEISLSLQDIATTSGEGPSRILEIVNKKIQRAPSPPNTDDDSLSESELGLSLRLQPSTSQKESDVGNKEDRKDQQLASFVSVQNKLQRTHELPGMTTHAISPPNRKARVSVRARCEAATVQRCIDDMSILITTYEGTHNHPLPVGATAMASTASAAASFMLLDSSNPISDGTSSFTQAPLPYNAFHPLNSASNFRSINPNDPSKGVVLDLTSNLSEPLRFSTGSSSNTTTDTRFSWMPNKYHGGGAISMNNNFHKPRPVDIHDRMWKGEESKQLDENVSAIASDPKFRVAVAAAITSLMNKESHNANHPIGTSFGPRSGQNGS</sequence>
<evidence type="ECO:0000256" key="3">
    <source>
        <dbReference type="ARBA" id="ARBA00023125"/>
    </source>
</evidence>
<dbReference type="GO" id="GO:0005634">
    <property type="term" value="C:nucleus"/>
    <property type="evidence" value="ECO:0007669"/>
    <property type="project" value="UniProtKB-SubCell"/>
</dbReference>
<evidence type="ECO:0000313" key="9">
    <source>
        <dbReference type="EMBL" id="KAG2409884.1"/>
    </source>
</evidence>
<dbReference type="PANTHER" id="PTHR31429:SF54">
    <property type="entry name" value="WRKY TRANSCRIPTION FACTOR 9-RELATED"/>
    <property type="match status" value="1"/>
</dbReference>
<feature type="coiled-coil region" evidence="6">
    <location>
        <begin position="80"/>
        <end position="107"/>
    </location>
</feature>
<name>A0A8T0LD33_PHAAN</name>
<proteinExistence type="predicted"/>
<evidence type="ECO:0000256" key="2">
    <source>
        <dbReference type="ARBA" id="ARBA00023015"/>
    </source>
</evidence>
<dbReference type="Proteomes" id="UP000743370">
    <property type="component" value="Unassembled WGS sequence"/>
</dbReference>
<comment type="subcellular location">
    <subcellularLocation>
        <location evidence="1">Nucleus</location>
    </subcellularLocation>
</comment>
<feature type="region of interest" description="Disordered" evidence="7">
    <location>
        <begin position="155"/>
        <end position="199"/>
    </location>
</feature>
<dbReference type="Gene3D" id="2.20.25.80">
    <property type="entry name" value="WRKY domain"/>
    <property type="match status" value="1"/>
</dbReference>
<keyword evidence="5" id="KW-0539">Nucleus</keyword>
<evidence type="ECO:0000256" key="6">
    <source>
        <dbReference type="SAM" id="Coils"/>
    </source>
</evidence>
<evidence type="ECO:0000259" key="8">
    <source>
        <dbReference type="PROSITE" id="PS50811"/>
    </source>
</evidence>
<evidence type="ECO:0000256" key="1">
    <source>
        <dbReference type="ARBA" id="ARBA00004123"/>
    </source>
</evidence>
<evidence type="ECO:0000313" key="10">
    <source>
        <dbReference type="Proteomes" id="UP000743370"/>
    </source>
</evidence>
<feature type="domain" description="WRKY" evidence="8">
    <location>
        <begin position="246"/>
        <end position="269"/>
    </location>
</feature>
<protein>
    <submittedName>
        <fullName evidence="9">WRKY transcription factor 9 WRKY DNA-binding protein</fullName>
    </submittedName>
</protein>
<feature type="region of interest" description="Disordered" evidence="7">
    <location>
        <begin position="1"/>
        <end position="27"/>
    </location>
</feature>
<dbReference type="PROSITE" id="PS50811">
    <property type="entry name" value="WRKY"/>
    <property type="match status" value="1"/>
</dbReference>
<feature type="compositionally biased region" description="Basic and acidic residues" evidence="7">
    <location>
        <begin position="187"/>
        <end position="199"/>
    </location>
</feature>
<evidence type="ECO:0000256" key="7">
    <source>
        <dbReference type="SAM" id="MobiDB-lite"/>
    </source>
</evidence>
<feature type="compositionally biased region" description="Basic and acidic residues" evidence="7">
    <location>
        <begin position="14"/>
        <end position="27"/>
    </location>
</feature>
<evidence type="ECO:0000256" key="5">
    <source>
        <dbReference type="ARBA" id="ARBA00023242"/>
    </source>
</evidence>